<comment type="caution">
    <text evidence="2">The sequence shown here is derived from an EMBL/GenBank/DDBJ whole genome shotgun (WGS) entry which is preliminary data.</text>
</comment>
<accession>A0A844DQB4</accession>
<dbReference type="RefSeq" id="WP_243140573.1">
    <property type="nucleotide sequence ID" value="NZ_WKQM01000041.1"/>
</dbReference>
<dbReference type="InterPro" id="IPR011646">
    <property type="entry name" value="KAP_P-loop"/>
</dbReference>
<dbReference type="SUPFAM" id="SSF52540">
    <property type="entry name" value="P-loop containing nucleoside triphosphate hydrolases"/>
    <property type="match status" value="1"/>
</dbReference>
<dbReference type="EMBL" id="WKQM01000041">
    <property type="protein sequence ID" value="MSC52882.1"/>
    <property type="molecule type" value="Genomic_DNA"/>
</dbReference>
<dbReference type="AlphaFoldDB" id="A0A844DQB4"/>
<dbReference type="InterPro" id="IPR052754">
    <property type="entry name" value="NTPase_KAP_P-loop"/>
</dbReference>
<dbReference type="PANTHER" id="PTHR22674">
    <property type="entry name" value="NTPASE, KAP FAMILY P-LOOP DOMAIN-CONTAINING 1"/>
    <property type="match status" value="1"/>
</dbReference>
<reference evidence="2 3" key="1">
    <citation type="journal article" date="2019" name="Nat. Med.">
        <title>A library of human gut bacterial isolates paired with longitudinal multiomics data enables mechanistic microbiome research.</title>
        <authorList>
            <person name="Poyet M."/>
            <person name="Groussin M."/>
            <person name="Gibbons S.M."/>
            <person name="Avila-Pacheco J."/>
            <person name="Jiang X."/>
            <person name="Kearney S.M."/>
            <person name="Perrotta A.R."/>
            <person name="Berdy B."/>
            <person name="Zhao S."/>
            <person name="Lieberman T.D."/>
            <person name="Swanson P.K."/>
            <person name="Smith M."/>
            <person name="Roesemann S."/>
            <person name="Alexander J.E."/>
            <person name="Rich S.A."/>
            <person name="Livny J."/>
            <person name="Vlamakis H."/>
            <person name="Clish C."/>
            <person name="Bullock K."/>
            <person name="Deik A."/>
            <person name="Scott J."/>
            <person name="Pierce K.A."/>
            <person name="Xavier R.J."/>
            <person name="Alm E.J."/>
        </authorList>
    </citation>
    <scope>NUCLEOTIDE SEQUENCE [LARGE SCALE GENOMIC DNA]</scope>
    <source>
        <strain evidence="2 3">BIOML-B1</strain>
    </source>
</reference>
<evidence type="ECO:0000259" key="1">
    <source>
        <dbReference type="Pfam" id="PF07693"/>
    </source>
</evidence>
<dbReference type="InterPro" id="IPR027417">
    <property type="entry name" value="P-loop_NTPase"/>
</dbReference>
<dbReference type="Pfam" id="PF07693">
    <property type="entry name" value="KAP_NTPase"/>
    <property type="match status" value="1"/>
</dbReference>
<feature type="non-terminal residue" evidence="2">
    <location>
        <position position="252"/>
    </location>
</feature>
<name>A0A844DQB4_9FIRM</name>
<proteinExistence type="predicted"/>
<feature type="domain" description="KAP NTPase" evidence="1">
    <location>
        <begin position="14"/>
        <end position="250"/>
    </location>
</feature>
<organism evidence="2 3">
    <name type="scientific">Faecalibacterium prausnitzii</name>
    <dbReference type="NCBI Taxonomy" id="853"/>
    <lineage>
        <taxon>Bacteria</taxon>
        <taxon>Bacillati</taxon>
        <taxon>Bacillota</taxon>
        <taxon>Clostridia</taxon>
        <taxon>Eubacteriales</taxon>
        <taxon>Oscillospiraceae</taxon>
        <taxon>Faecalibacterium</taxon>
    </lineage>
</organism>
<gene>
    <name evidence="2" type="ORF">GKE10_13455</name>
</gene>
<evidence type="ECO:0000313" key="2">
    <source>
        <dbReference type="EMBL" id="MSC52882.1"/>
    </source>
</evidence>
<sequence>MWLDNASEVDILFYEPYANVIADISQNPNYKPLTIGVFGVWGAGKSTLLKLIKQKIDEKAQKKEKTLCININAWMFEGYEDAKVALMEALLREIKEHKDIPSKVKDGISKLLKKLDLFKLATKAVSVGAPLIASAATGNPVPFMISISTNAEAIGESVKNTANAVQSIRDDYIKTDEVNDENSVVNNVRKFREEFQKALEDDAIENIIVLIDDLDRCQPDRIIETLEAIKLFLSVEKMTFIIAADENVIQYA</sequence>
<dbReference type="Proteomes" id="UP000462091">
    <property type="component" value="Unassembled WGS sequence"/>
</dbReference>
<evidence type="ECO:0000313" key="3">
    <source>
        <dbReference type="Proteomes" id="UP000462091"/>
    </source>
</evidence>
<dbReference type="Gene3D" id="3.40.50.300">
    <property type="entry name" value="P-loop containing nucleotide triphosphate hydrolases"/>
    <property type="match status" value="1"/>
</dbReference>
<protein>
    <recommendedName>
        <fullName evidence="1">KAP NTPase domain-containing protein</fullName>
    </recommendedName>
</protein>
<dbReference type="PANTHER" id="PTHR22674:SF6">
    <property type="entry name" value="NTPASE KAP FAMILY P-LOOP DOMAIN-CONTAINING PROTEIN 1"/>
    <property type="match status" value="1"/>
</dbReference>